<dbReference type="SUPFAM" id="SSF54292">
    <property type="entry name" value="2Fe-2S ferredoxin-like"/>
    <property type="match status" value="1"/>
</dbReference>
<dbReference type="InterPro" id="IPR036010">
    <property type="entry name" value="2Fe-2S_ferredoxin-like_sf"/>
</dbReference>
<dbReference type="InterPro" id="IPR051452">
    <property type="entry name" value="Diverse_Oxidoreductases"/>
</dbReference>
<keyword evidence="8" id="KW-1185">Reference proteome</keyword>
<dbReference type="PANTHER" id="PTHR44379">
    <property type="entry name" value="OXIDOREDUCTASE WITH IRON-SULFUR SUBUNIT"/>
    <property type="match status" value="1"/>
</dbReference>
<evidence type="ECO:0000313" key="8">
    <source>
        <dbReference type="Proteomes" id="UP001301012"/>
    </source>
</evidence>
<keyword evidence="2" id="KW-0479">Metal-binding</keyword>
<dbReference type="CDD" id="cd00207">
    <property type="entry name" value="fer2"/>
    <property type="match status" value="1"/>
</dbReference>
<dbReference type="InterPro" id="IPR001041">
    <property type="entry name" value="2Fe-2S_ferredoxin-type"/>
</dbReference>
<dbReference type="Proteomes" id="UP001301012">
    <property type="component" value="Unassembled WGS sequence"/>
</dbReference>
<keyword evidence="3" id="KW-0560">Oxidoreductase</keyword>
<feature type="domain" description="2Fe-2S ferredoxin-type" evidence="6">
    <location>
        <begin position="2"/>
        <end position="78"/>
    </location>
</feature>
<evidence type="ECO:0000256" key="2">
    <source>
        <dbReference type="ARBA" id="ARBA00022723"/>
    </source>
</evidence>
<dbReference type="PROSITE" id="PS00197">
    <property type="entry name" value="2FE2S_FER_1"/>
    <property type="match status" value="1"/>
</dbReference>
<evidence type="ECO:0000313" key="7">
    <source>
        <dbReference type="EMBL" id="MDK2564025.1"/>
    </source>
</evidence>
<dbReference type="PANTHER" id="PTHR44379:SF8">
    <property type="entry name" value="XANTHINE DEHYDROGENASE IRON-SULFUR-BINDING SUBUNIT XDHC-RELATED"/>
    <property type="match status" value="1"/>
</dbReference>
<dbReference type="RefSeq" id="WP_284132963.1">
    <property type="nucleotide sequence ID" value="NZ_JASKYM010000005.1"/>
</dbReference>
<name>A0ABT7EEW4_9FIRM</name>
<proteinExistence type="predicted"/>
<accession>A0ABT7EEW4</accession>
<dbReference type="Pfam" id="PF00111">
    <property type="entry name" value="Fer2"/>
    <property type="match status" value="1"/>
</dbReference>
<gene>
    <name evidence="7" type="ORF">QOZ84_10720</name>
</gene>
<dbReference type="Pfam" id="PF01799">
    <property type="entry name" value="Fer2_2"/>
    <property type="match status" value="1"/>
</dbReference>
<evidence type="ECO:0000256" key="3">
    <source>
        <dbReference type="ARBA" id="ARBA00023002"/>
    </source>
</evidence>
<protein>
    <submittedName>
        <fullName evidence="7">(2Fe-2S)-binding protein</fullName>
    </submittedName>
</protein>
<organism evidence="7 8">
    <name type="scientific">Romboutsia sedimentorum</name>
    <dbReference type="NCBI Taxonomy" id="1368474"/>
    <lineage>
        <taxon>Bacteria</taxon>
        <taxon>Bacillati</taxon>
        <taxon>Bacillota</taxon>
        <taxon>Clostridia</taxon>
        <taxon>Peptostreptococcales</taxon>
        <taxon>Peptostreptococcaceae</taxon>
        <taxon>Romboutsia</taxon>
    </lineage>
</organism>
<dbReference type="InterPro" id="IPR036884">
    <property type="entry name" value="2Fe-2S-bd_dom_sf"/>
</dbReference>
<evidence type="ECO:0000256" key="4">
    <source>
        <dbReference type="ARBA" id="ARBA00023004"/>
    </source>
</evidence>
<keyword evidence="1" id="KW-0001">2Fe-2S</keyword>
<dbReference type="EMBL" id="JASKYM010000005">
    <property type="protein sequence ID" value="MDK2564025.1"/>
    <property type="molecule type" value="Genomic_DNA"/>
</dbReference>
<dbReference type="InterPro" id="IPR012675">
    <property type="entry name" value="Beta-grasp_dom_sf"/>
</dbReference>
<dbReference type="Gene3D" id="3.10.20.30">
    <property type="match status" value="1"/>
</dbReference>
<keyword evidence="5" id="KW-0411">Iron-sulfur</keyword>
<keyword evidence="4" id="KW-0408">Iron</keyword>
<reference evidence="7 8" key="1">
    <citation type="submission" date="2023-05" db="EMBL/GenBank/DDBJ databases">
        <title>Rombocin, a short stable natural nisin variant, displays selective antimicrobial activity against Listeria monocytogenes and employs dual mode of action to kill target bacterial strains.</title>
        <authorList>
            <person name="Wambui J."/>
            <person name="Stephan R."/>
            <person name="Kuipers O.P."/>
        </authorList>
    </citation>
    <scope>NUCLEOTIDE SEQUENCE [LARGE SCALE GENOMIC DNA]</scope>
    <source>
        <strain evidence="7 8">RC002</strain>
    </source>
</reference>
<evidence type="ECO:0000259" key="6">
    <source>
        <dbReference type="PROSITE" id="PS51085"/>
    </source>
</evidence>
<dbReference type="SUPFAM" id="SSF47741">
    <property type="entry name" value="CO dehydrogenase ISP C-domain like"/>
    <property type="match status" value="1"/>
</dbReference>
<sequence>MKNINLNINETIYNVDIKEDDRLIDVLRDNLKLTGTKEGCGEGECGACSVIMDEELVNSCLVLAFQADGKKITTIEGVKDEYIKQAFIDVGAVQCGFCTPGMILSGKSILDKNVSPSKEEIRDAISGNLCRCTGYNKIVDAIYLASTVRRDK</sequence>
<dbReference type="InterPro" id="IPR006058">
    <property type="entry name" value="2Fe2S_fd_BS"/>
</dbReference>
<evidence type="ECO:0000256" key="1">
    <source>
        <dbReference type="ARBA" id="ARBA00022714"/>
    </source>
</evidence>
<dbReference type="Gene3D" id="1.10.150.120">
    <property type="entry name" value="[2Fe-2S]-binding domain"/>
    <property type="match status" value="1"/>
</dbReference>
<dbReference type="PROSITE" id="PS51085">
    <property type="entry name" value="2FE2S_FER_2"/>
    <property type="match status" value="1"/>
</dbReference>
<comment type="caution">
    <text evidence="7">The sequence shown here is derived from an EMBL/GenBank/DDBJ whole genome shotgun (WGS) entry which is preliminary data.</text>
</comment>
<evidence type="ECO:0000256" key="5">
    <source>
        <dbReference type="ARBA" id="ARBA00023014"/>
    </source>
</evidence>
<dbReference type="InterPro" id="IPR002888">
    <property type="entry name" value="2Fe-2S-bd"/>
</dbReference>